<keyword evidence="9 12" id="KW-1133">Transmembrane helix</keyword>
<evidence type="ECO:0000256" key="2">
    <source>
        <dbReference type="ARBA" id="ARBA00010690"/>
    </source>
</evidence>
<evidence type="ECO:0000256" key="10">
    <source>
        <dbReference type="ARBA" id="ARBA00023136"/>
    </source>
</evidence>
<dbReference type="InterPro" id="IPR006136">
    <property type="entry name" value="FlhB"/>
</dbReference>
<dbReference type="AlphaFoldDB" id="A0A644T1F8"/>
<evidence type="ECO:0000256" key="8">
    <source>
        <dbReference type="ARBA" id="ARBA00022927"/>
    </source>
</evidence>
<evidence type="ECO:0000313" key="13">
    <source>
        <dbReference type="EMBL" id="MPL60696.1"/>
    </source>
</evidence>
<evidence type="ECO:0000256" key="4">
    <source>
        <dbReference type="ARBA" id="ARBA00022448"/>
    </source>
</evidence>
<dbReference type="Gene3D" id="6.10.250.2080">
    <property type="match status" value="1"/>
</dbReference>
<keyword evidence="4" id="KW-0813">Transport</keyword>
<dbReference type="InterPro" id="IPR006135">
    <property type="entry name" value="T3SS_substrate_exporter"/>
</dbReference>
<dbReference type="GO" id="GO:0009306">
    <property type="term" value="P:protein secretion"/>
    <property type="evidence" value="ECO:0007669"/>
    <property type="project" value="InterPro"/>
</dbReference>
<name>A0A644T1F8_9ZZZZ</name>
<evidence type="ECO:0000256" key="11">
    <source>
        <dbReference type="ARBA" id="ARBA00023225"/>
    </source>
</evidence>
<dbReference type="GO" id="GO:0044780">
    <property type="term" value="P:bacterial-type flagellum assembly"/>
    <property type="evidence" value="ECO:0007669"/>
    <property type="project" value="InterPro"/>
</dbReference>
<keyword evidence="10 12" id="KW-0472">Membrane</keyword>
<evidence type="ECO:0000256" key="7">
    <source>
        <dbReference type="ARBA" id="ARBA00022795"/>
    </source>
</evidence>
<dbReference type="PANTHER" id="PTHR30531:SF12">
    <property type="entry name" value="FLAGELLAR BIOSYNTHETIC PROTEIN FLHB"/>
    <property type="match status" value="1"/>
</dbReference>
<keyword evidence="5" id="KW-1003">Cell membrane</keyword>
<accession>A0A644T1F8</accession>
<dbReference type="NCBIfam" id="TIGR00328">
    <property type="entry name" value="flhB"/>
    <property type="match status" value="1"/>
</dbReference>
<keyword evidence="7" id="KW-1005">Bacterial flagellum biogenesis</keyword>
<organism evidence="13">
    <name type="scientific">bioreactor metagenome</name>
    <dbReference type="NCBI Taxonomy" id="1076179"/>
    <lineage>
        <taxon>unclassified sequences</taxon>
        <taxon>metagenomes</taxon>
        <taxon>ecological metagenomes</taxon>
    </lineage>
</organism>
<dbReference type="PRINTS" id="PR00950">
    <property type="entry name" value="TYPE3IMSPROT"/>
</dbReference>
<protein>
    <recommendedName>
        <fullName evidence="3">Flagellar biosynthetic protein FlhB</fullName>
    </recommendedName>
</protein>
<evidence type="ECO:0000256" key="1">
    <source>
        <dbReference type="ARBA" id="ARBA00004651"/>
    </source>
</evidence>
<keyword evidence="13" id="KW-0969">Cilium</keyword>
<keyword evidence="11" id="KW-1006">Bacterial flagellum protein export</keyword>
<evidence type="ECO:0000256" key="5">
    <source>
        <dbReference type="ARBA" id="ARBA00022475"/>
    </source>
</evidence>
<dbReference type="EMBL" id="VSSQ01000012">
    <property type="protein sequence ID" value="MPL60696.1"/>
    <property type="molecule type" value="Genomic_DNA"/>
</dbReference>
<dbReference type="InterPro" id="IPR029025">
    <property type="entry name" value="T3SS_substrate_exporter_C"/>
</dbReference>
<dbReference type="PANTHER" id="PTHR30531">
    <property type="entry name" value="FLAGELLAR BIOSYNTHETIC PROTEIN FLHB"/>
    <property type="match status" value="1"/>
</dbReference>
<comment type="similarity">
    <text evidence="2">Belongs to the type III secretion exporter family.</text>
</comment>
<dbReference type="GO" id="GO:0005886">
    <property type="term" value="C:plasma membrane"/>
    <property type="evidence" value="ECO:0007669"/>
    <property type="project" value="UniProtKB-SubCell"/>
</dbReference>
<keyword evidence="13" id="KW-0282">Flagellum</keyword>
<dbReference type="FunFam" id="3.40.1690.10:FF:000001">
    <property type="entry name" value="Flagellar biosynthetic protein FlhB"/>
    <property type="match status" value="1"/>
</dbReference>
<keyword evidence="6 12" id="KW-0812">Transmembrane</keyword>
<reference evidence="13" key="1">
    <citation type="submission" date="2019-08" db="EMBL/GenBank/DDBJ databases">
        <authorList>
            <person name="Kucharzyk K."/>
            <person name="Murdoch R.W."/>
            <person name="Higgins S."/>
            <person name="Loffler F."/>
        </authorList>
    </citation>
    <scope>NUCLEOTIDE SEQUENCE</scope>
</reference>
<proteinExistence type="inferred from homology"/>
<feature type="transmembrane region" description="Helical" evidence="12">
    <location>
        <begin position="174"/>
        <end position="193"/>
    </location>
</feature>
<keyword evidence="13" id="KW-0966">Cell projection</keyword>
<sequence length="382" mass="43069">MACIKTSTAFSPEWDRDAPAASYKLHNFNLQLFSGEKTEDATPKRKEEARKKGQVARSVELNSAFVILAAFFTLKVVGSYIYNELGDYMKLVFTHFSTTDFTAEFIQILFIDFAIVFFKVTLPVMLVIAVIAILSNLVQVGFAFSFEPIMPQMSRMNPISGLQRVFSKRSLVELAKSIVKISIIGYFVYRFIMKTTGEVPQLIASELADSLNIAVAMALDLVFQISAVMIALAAVDYAYQLWEHNESIKMSKQEVKEEYKQMEGNPQLKSKIKERQRAFAMQRMMQEVPKADVVITNPTHYAIALKYDQSMAAPIVVAKGQDFLAQRIKETAKENKVTIVENKPLARALYRAVDVGSSVPAELYQAVAEVLAYVYRLKKRLS</sequence>
<comment type="subcellular location">
    <subcellularLocation>
        <location evidence="1">Cell membrane</location>
        <topology evidence="1">Multi-pass membrane protein</topology>
    </subcellularLocation>
</comment>
<feature type="transmembrane region" description="Helical" evidence="12">
    <location>
        <begin position="61"/>
        <end position="81"/>
    </location>
</feature>
<gene>
    <name evidence="13" type="primary">flhB_3</name>
    <name evidence="13" type="ORF">SDC9_06257</name>
</gene>
<evidence type="ECO:0000256" key="9">
    <source>
        <dbReference type="ARBA" id="ARBA00022989"/>
    </source>
</evidence>
<dbReference type="Pfam" id="PF01312">
    <property type="entry name" value="Bac_export_2"/>
    <property type="match status" value="1"/>
</dbReference>
<evidence type="ECO:0000256" key="6">
    <source>
        <dbReference type="ARBA" id="ARBA00022692"/>
    </source>
</evidence>
<comment type="caution">
    <text evidence="13">The sequence shown here is derived from an EMBL/GenBank/DDBJ whole genome shotgun (WGS) entry which is preliminary data.</text>
</comment>
<dbReference type="Gene3D" id="3.40.1690.10">
    <property type="entry name" value="secretion proteins EscU"/>
    <property type="match status" value="1"/>
</dbReference>
<dbReference type="SUPFAM" id="SSF160544">
    <property type="entry name" value="EscU C-terminal domain-like"/>
    <property type="match status" value="1"/>
</dbReference>
<keyword evidence="8" id="KW-0653">Protein transport</keyword>
<feature type="transmembrane region" description="Helical" evidence="12">
    <location>
        <begin position="213"/>
        <end position="239"/>
    </location>
</feature>
<feature type="transmembrane region" description="Helical" evidence="12">
    <location>
        <begin position="124"/>
        <end position="146"/>
    </location>
</feature>
<evidence type="ECO:0000256" key="12">
    <source>
        <dbReference type="SAM" id="Phobius"/>
    </source>
</evidence>
<evidence type="ECO:0000256" key="3">
    <source>
        <dbReference type="ARBA" id="ARBA00021622"/>
    </source>
</evidence>